<name>A0A6A2XM98_HIBSY</name>
<dbReference type="InterPro" id="IPR044633">
    <property type="entry name" value="CstF1-like"/>
</dbReference>
<keyword evidence="5" id="KW-0853">WD repeat</keyword>
<evidence type="ECO:0000313" key="6">
    <source>
        <dbReference type="EMBL" id="KAE8676933.1"/>
    </source>
</evidence>
<feature type="repeat" description="WD" evidence="5">
    <location>
        <begin position="46"/>
        <end position="69"/>
    </location>
</feature>
<evidence type="ECO:0000256" key="3">
    <source>
        <dbReference type="ARBA" id="ARBA00023242"/>
    </source>
</evidence>
<evidence type="ECO:0000256" key="1">
    <source>
        <dbReference type="ARBA" id="ARBA00004123"/>
    </source>
</evidence>
<comment type="caution">
    <text evidence="6">The sequence shown here is derived from an EMBL/GenBank/DDBJ whole genome shotgun (WGS) entry which is preliminary data.</text>
</comment>
<dbReference type="InterPro" id="IPR001680">
    <property type="entry name" value="WD40_rpt"/>
</dbReference>
<dbReference type="SMART" id="SM00320">
    <property type="entry name" value="WD40"/>
    <property type="match status" value="2"/>
</dbReference>
<gene>
    <name evidence="6" type="ORF">F3Y22_tig00111566pilonHSYRG00057</name>
</gene>
<dbReference type="Pfam" id="PF00400">
    <property type="entry name" value="WD40"/>
    <property type="match status" value="2"/>
</dbReference>
<reference evidence="6" key="1">
    <citation type="submission" date="2019-09" db="EMBL/GenBank/DDBJ databases">
        <title>Draft genome information of white flower Hibiscus syriacus.</title>
        <authorList>
            <person name="Kim Y.-M."/>
        </authorList>
    </citation>
    <scope>NUCLEOTIDE SEQUENCE [LARGE SCALE GENOMIC DNA]</scope>
    <source>
        <strain evidence="6">YM2019G1</strain>
    </source>
</reference>
<accession>A0A6A2XM98</accession>
<dbReference type="PANTHER" id="PTHR44133:SF2">
    <property type="entry name" value="CLEAVAGE STIMULATION FACTOR SUBUNIT 1"/>
    <property type="match status" value="1"/>
</dbReference>
<dbReference type="PROSITE" id="PS50082">
    <property type="entry name" value="WD_REPEATS_2"/>
    <property type="match status" value="1"/>
</dbReference>
<evidence type="ECO:0000256" key="5">
    <source>
        <dbReference type="PROSITE-ProRule" id="PRU00221"/>
    </source>
</evidence>
<sequence length="151" mass="17112">MLLGLGNECRIWLHVLQVCVQLSLCFKSPLKIISSYHVLICARHGFVLSCGKDSSVKLWDIGTGRLVKQYLGATHTQLRFQAVFNDTEEFVLSIDEPSNEIIIWDALTAEIVAKWPSNHVGTPRWIEHSPTEPAFISCGTDRSVRFWKETL</sequence>
<dbReference type="PANTHER" id="PTHR44133">
    <property type="entry name" value="CLEAVAGE STIMULATION FACTOR SUBUNIT 1"/>
    <property type="match status" value="1"/>
</dbReference>
<evidence type="ECO:0000313" key="7">
    <source>
        <dbReference type="Proteomes" id="UP000436088"/>
    </source>
</evidence>
<evidence type="ECO:0000256" key="4">
    <source>
        <dbReference type="ARBA" id="ARBA00029851"/>
    </source>
</evidence>
<comment type="subcellular location">
    <subcellularLocation>
        <location evidence="1">Nucleus</location>
    </subcellularLocation>
</comment>
<dbReference type="GO" id="GO:0003723">
    <property type="term" value="F:RNA binding"/>
    <property type="evidence" value="ECO:0007669"/>
    <property type="project" value="TreeGrafter"/>
</dbReference>
<proteinExistence type="predicted"/>
<dbReference type="Proteomes" id="UP000436088">
    <property type="component" value="Unassembled WGS sequence"/>
</dbReference>
<dbReference type="Gene3D" id="2.130.10.10">
    <property type="entry name" value="YVTN repeat-like/Quinoprotein amine dehydrogenase"/>
    <property type="match status" value="1"/>
</dbReference>
<evidence type="ECO:0000256" key="2">
    <source>
        <dbReference type="ARBA" id="ARBA00022664"/>
    </source>
</evidence>
<dbReference type="EMBL" id="VEPZ02001371">
    <property type="protein sequence ID" value="KAE8676933.1"/>
    <property type="molecule type" value="Genomic_DNA"/>
</dbReference>
<dbReference type="SUPFAM" id="SSF50978">
    <property type="entry name" value="WD40 repeat-like"/>
    <property type="match status" value="1"/>
</dbReference>
<keyword evidence="7" id="KW-1185">Reference proteome</keyword>
<dbReference type="GO" id="GO:0005848">
    <property type="term" value="C:mRNA cleavage stimulating factor complex"/>
    <property type="evidence" value="ECO:0007669"/>
    <property type="project" value="InterPro"/>
</dbReference>
<dbReference type="AlphaFoldDB" id="A0A6A2XM98"/>
<dbReference type="GO" id="GO:0031124">
    <property type="term" value="P:mRNA 3'-end processing"/>
    <property type="evidence" value="ECO:0007669"/>
    <property type="project" value="InterPro"/>
</dbReference>
<dbReference type="InterPro" id="IPR015943">
    <property type="entry name" value="WD40/YVTN_repeat-like_dom_sf"/>
</dbReference>
<organism evidence="6 7">
    <name type="scientific">Hibiscus syriacus</name>
    <name type="common">Rose of Sharon</name>
    <dbReference type="NCBI Taxonomy" id="106335"/>
    <lineage>
        <taxon>Eukaryota</taxon>
        <taxon>Viridiplantae</taxon>
        <taxon>Streptophyta</taxon>
        <taxon>Embryophyta</taxon>
        <taxon>Tracheophyta</taxon>
        <taxon>Spermatophyta</taxon>
        <taxon>Magnoliopsida</taxon>
        <taxon>eudicotyledons</taxon>
        <taxon>Gunneridae</taxon>
        <taxon>Pentapetalae</taxon>
        <taxon>rosids</taxon>
        <taxon>malvids</taxon>
        <taxon>Malvales</taxon>
        <taxon>Malvaceae</taxon>
        <taxon>Malvoideae</taxon>
        <taxon>Hibiscus</taxon>
    </lineage>
</organism>
<protein>
    <recommendedName>
        <fullName evidence="4">Cleavage stimulation factor 50 kDa subunit</fullName>
    </recommendedName>
</protein>
<keyword evidence="3" id="KW-0539">Nucleus</keyword>
<dbReference type="InterPro" id="IPR036322">
    <property type="entry name" value="WD40_repeat_dom_sf"/>
</dbReference>
<keyword evidence="2" id="KW-0507">mRNA processing</keyword>